<sequence>MIGNMTIVAVRITSYRLLSVFIENKAGRHDFLALNKLKEISYTKRSVLTPALGNGGLK</sequence>
<organism evidence="1 2">
    <name type="scientific">Geobacillus thermodenitrificans</name>
    <dbReference type="NCBI Taxonomy" id="33940"/>
    <lineage>
        <taxon>Bacteria</taxon>
        <taxon>Bacillati</taxon>
        <taxon>Bacillota</taxon>
        <taxon>Bacilli</taxon>
        <taxon>Bacillales</taxon>
        <taxon>Anoxybacillaceae</taxon>
        <taxon>Geobacillus</taxon>
    </lineage>
</organism>
<dbReference type="Proteomes" id="UP001297580">
    <property type="component" value="Chromosome"/>
</dbReference>
<evidence type="ECO:0000313" key="2">
    <source>
        <dbReference type="Proteomes" id="UP001297580"/>
    </source>
</evidence>
<evidence type="ECO:0000313" key="1">
    <source>
        <dbReference type="EMBL" id="WMV77620.1"/>
    </source>
</evidence>
<protein>
    <recommendedName>
        <fullName evidence="3">Transposase</fullName>
    </recommendedName>
</protein>
<accession>A0ABY9QFD2</accession>
<dbReference type="RefSeq" id="WP_311089511.1">
    <property type="nucleotide sequence ID" value="NZ_CP133461.1"/>
</dbReference>
<proteinExistence type="predicted"/>
<gene>
    <name evidence="1" type="ORF">HSX42_07730</name>
</gene>
<keyword evidence="2" id="KW-1185">Reference proteome</keyword>
<reference evidence="1 2" key="1">
    <citation type="submission" date="2023-08" db="EMBL/GenBank/DDBJ databases">
        <title>Complete genome sequence of Geobacillus thermodenitrificans K1041, a genetically tractable strain representative of the genus Geobacillus.</title>
        <authorList>
            <person name="Kani S."/>
            <person name="Suzuki H."/>
        </authorList>
    </citation>
    <scope>NUCLEOTIDE SEQUENCE [LARGE SCALE GENOMIC DNA]</scope>
    <source>
        <strain evidence="1 2">K1041</strain>
    </source>
</reference>
<dbReference type="EMBL" id="CP133461">
    <property type="protein sequence ID" value="WMV77620.1"/>
    <property type="molecule type" value="Genomic_DNA"/>
</dbReference>
<evidence type="ECO:0008006" key="3">
    <source>
        <dbReference type="Google" id="ProtNLM"/>
    </source>
</evidence>
<name>A0ABY9QFD2_GEOTD</name>